<dbReference type="HAMAP" id="MF_00111">
    <property type="entry name" value="MurA"/>
    <property type="match status" value="1"/>
</dbReference>
<evidence type="ECO:0000256" key="7">
    <source>
        <dbReference type="ARBA" id="ARBA00022984"/>
    </source>
</evidence>
<dbReference type="GO" id="GO:0009252">
    <property type="term" value="P:peptidoglycan biosynthetic process"/>
    <property type="evidence" value="ECO:0007669"/>
    <property type="project" value="UniProtKB-KW"/>
</dbReference>
<name>A0A0F9VZ84_9ZZZZ</name>
<dbReference type="EC" id="2.5.1.7" evidence="11"/>
<evidence type="ECO:0000256" key="3">
    <source>
        <dbReference type="ARBA" id="ARBA00022490"/>
    </source>
</evidence>
<evidence type="ECO:0000256" key="9">
    <source>
        <dbReference type="ARBA" id="ARBA00023316"/>
    </source>
</evidence>
<evidence type="ECO:0000256" key="4">
    <source>
        <dbReference type="ARBA" id="ARBA00022618"/>
    </source>
</evidence>
<evidence type="ECO:0000256" key="10">
    <source>
        <dbReference type="ARBA" id="ARBA00038367"/>
    </source>
</evidence>
<comment type="pathway">
    <text evidence="2">Cell wall biogenesis; peptidoglycan biosynthesis.</text>
</comment>
<evidence type="ECO:0000256" key="12">
    <source>
        <dbReference type="ARBA" id="ARBA00039754"/>
    </source>
</evidence>
<dbReference type="PANTHER" id="PTHR43783">
    <property type="entry name" value="UDP-N-ACETYLGLUCOSAMINE 1-CARBOXYVINYLTRANSFERASE"/>
    <property type="match status" value="1"/>
</dbReference>
<comment type="caution">
    <text evidence="17">The sequence shown here is derived from an EMBL/GenBank/DDBJ whole genome shotgun (WGS) entry which is preliminary data.</text>
</comment>
<evidence type="ECO:0000256" key="8">
    <source>
        <dbReference type="ARBA" id="ARBA00023306"/>
    </source>
</evidence>
<keyword evidence="9" id="KW-0961">Cell wall biogenesis/degradation</keyword>
<dbReference type="GO" id="GO:0051301">
    <property type="term" value="P:cell division"/>
    <property type="evidence" value="ECO:0007669"/>
    <property type="project" value="UniProtKB-KW"/>
</dbReference>
<dbReference type="PANTHER" id="PTHR43783:SF1">
    <property type="entry name" value="UDP-N-ACETYLGLUCOSAMINE 1-CARBOXYVINYLTRANSFERASE"/>
    <property type="match status" value="1"/>
</dbReference>
<evidence type="ECO:0000256" key="15">
    <source>
        <dbReference type="ARBA" id="ARBA00047527"/>
    </source>
</evidence>
<evidence type="ECO:0000313" key="17">
    <source>
        <dbReference type="EMBL" id="KKO05363.1"/>
    </source>
</evidence>
<evidence type="ECO:0000256" key="2">
    <source>
        <dbReference type="ARBA" id="ARBA00004752"/>
    </source>
</evidence>
<dbReference type="NCBIfam" id="NF006873">
    <property type="entry name" value="PRK09369.1"/>
    <property type="match status" value="1"/>
</dbReference>
<keyword evidence="7" id="KW-0573">Peptidoglycan synthesis</keyword>
<comment type="catalytic activity">
    <reaction evidence="15">
        <text>phosphoenolpyruvate + UDP-N-acetyl-alpha-D-glucosamine = UDP-N-acetyl-3-O-(1-carboxyvinyl)-alpha-D-glucosamine + phosphate</text>
        <dbReference type="Rhea" id="RHEA:18681"/>
        <dbReference type="ChEBI" id="CHEBI:43474"/>
        <dbReference type="ChEBI" id="CHEBI:57705"/>
        <dbReference type="ChEBI" id="CHEBI:58702"/>
        <dbReference type="ChEBI" id="CHEBI:68483"/>
        <dbReference type="EC" id="2.5.1.7"/>
    </reaction>
</comment>
<accession>A0A0F9VZ84</accession>
<dbReference type="Gene3D" id="3.65.10.10">
    <property type="entry name" value="Enolpyruvate transferase domain"/>
    <property type="match status" value="2"/>
</dbReference>
<evidence type="ECO:0000256" key="11">
    <source>
        <dbReference type="ARBA" id="ARBA00039108"/>
    </source>
</evidence>
<dbReference type="GO" id="GO:0005737">
    <property type="term" value="C:cytoplasm"/>
    <property type="evidence" value="ECO:0007669"/>
    <property type="project" value="UniProtKB-SubCell"/>
</dbReference>
<evidence type="ECO:0000256" key="6">
    <source>
        <dbReference type="ARBA" id="ARBA00022960"/>
    </source>
</evidence>
<dbReference type="AlphaFoldDB" id="A0A0F9VZ84"/>
<evidence type="ECO:0000256" key="14">
    <source>
        <dbReference type="ARBA" id="ARBA00042842"/>
    </source>
</evidence>
<gene>
    <name evidence="17" type="ORF">LCGC14_0076340</name>
</gene>
<comment type="similarity">
    <text evidence="10">Belongs to the EPSP synthase family. MurA subfamily.</text>
</comment>
<evidence type="ECO:0000256" key="13">
    <source>
        <dbReference type="ARBA" id="ARBA00042443"/>
    </source>
</evidence>
<dbReference type="GO" id="GO:0019277">
    <property type="term" value="P:UDP-N-acetylgalactosamine biosynthetic process"/>
    <property type="evidence" value="ECO:0007669"/>
    <property type="project" value="InterPro"/>
</dbReference>
<feature type="domain" description="Enolpyruvate transferase" evidence="16">
    <location>
        <begin position="7"/>
        <end position="408"/>
    </location>
</feature>
<proteinExistence type="inferred from homology"/>
<protein>
    <recommendedName>
        <fullName evidence="12">UDP-N-acetylglucosamine 1-carboxyvinyltransferase</fullName>
        <ecNumber evidence="11">2.5.1.7</ecNumber>
    </recommendedName>
    <alternativeName>
        <fullName evidence="13">Enoylpyruvate transferase</fullName>
    </alternativeName>
    <alternativeName>
        <fullName evidence="14">UDP-N-acetylglucosamine enolpyruvyl transferase</fullName>
    </alternativeName>
</protein>
<dbReference type="InterPro" id="IPR013792">
    <property type="entry name" value="RNA3'P_cycl/enolpyr_Trfase_a/b"/>
</dbReference>
<evidence type="ECO:0000256" key="5">
    <source>
        <dbReference type="ARBA" id="ARBA00022679"/>
    </source>
</evidence>
<keyword evidence="3" id="KW-0963">Cytoplasm</keyword>
<dbReference type="InterPro" id="IPR036968">
    <property type="entry name" value="Enolpyruvate_Tfrase_sf"/>
</dbReference>
<organism evidence="17">
    <name type="scientific">marine sediment metagenome</name>
    <dbReference type="NCBI Taxonomy" id="412755"/>
    <lineage>
        <taxon>unclassified sequences</taxon>
        <taxon>metagenomes</taxon>
        <taxon>ecological metagenomes</taxon>
    </lineage>
</organism>
<dbReference type="FunFam" id="3.65.10.10:FF:000002">
    <property type="entry name" value="UDP-N-acetylglucosamine 1-carboxyvinyltransferase"/>
    <property type="match status" value="1"/>
</dbReference>
<dbReference type="EMBL" id="LAZR01000019">
    <property type="protein sequence ID" value="KKO05363.1"/>
    <property type="molecule type" value="Genomic_DNA"/>
</dbReference>
<dbReference type="InterPro" id="IPR001986">
    <property type="entry name" value="Enolpyruvate_Tfrase_dom"/>
</dbReference>
<dbReference type="GO" id="GO:0071555">
    <property type="term" value="P:cell wall organization"/>
    <property type="evidence" value="ECO:0007669"/>
    <property type="project" value="UniProtKB-KW"/>
</dbReference>
<dbReference type="InterPro" id="IPR050068">
    <property type="entry name" value="MurA_subfamily"/>
</dbReference>
<dbReference type="NCBIfam" id="TIGR01072">
    <property type="entry name" value="murA"/>
    <property type="match status" value="1"/>
</dbReference>
<dbReference type="CDD" id="cd01555">
    <property type="entry name" value="UdpNAET"/>
    <property type="match status" value="1"/>
</dbReference>
<sequence>MDKLLIQGGASLNGEIRAAGAKNSALPILAATLLTRDTVQVCNLPHLYDITSMLELLGCMGVEHVVDARLNVEISSSSITHFSAPYDLVKTMRASILVLGPMLAHFGQAEVALPGGCAIGSRPVNLHITALQKMGANIVVEDGYIKASVDGRLKGCHIFMDMCTVTGTENVLMAATLADGQTVIENAAREPEVVDLADCLIAMGADIHGQGTDTIIINGKAKLHGCSYSVMPDRIETGTYLIAAAATRGKIKIKDTRPDTLEAVLSKLEEAGADVRVGDDWIELDMHGRRPKAVSLRTAPYPAFPTDMQAQFTAMNAIASGTGSITETVFENRFMHVHEMNRMGASMQVQGNTVIVNGVARLKGAPVMATDLRASASLVVAGLVADNETLIDRIYHIDRGYECIEEKMQSLGAIIRRVASGS</sequence>
<keyword evidence="5" id="KW-0808">Transferase</keyword>
<evidence type="ECO:0000256" key="1">
    <source>
        <dbReference type="ARBA" id="ARBA00004496"/>
    </source>
</evidence>
<dbReference type="InterPro" id="IPR005750">
    <property type="entry name" value="UDP_GlcNAc_COvinyl_MurA"/>
</dbReference>
<dbReference type="SUPFAM" id="SSF55205">
    <property type="entry name" value="EPT/RTPC-like"/>
    <property type="match status" value="1"/>
</dbReference>
<keyword evidence="8" id="KW-0131">Cell cycle</keyword>
<dbReference type="GO" id="GO:0008360">
    <property type="term" value="P:regulation of cell shape"/>
    <property type="evidence" value="ECO:0007669"/>
    <property type="project" value="UniProtKB-KW"/>
</dbReference>
<dbReference type="Pfam" id="PF00275">
    <property type="entry name" value="EPSP_synthase"/>
    <property type="match status" value="1"/>
</dbReference>
<reference evidence="17" key="1">
    <citation type="journal article" date="2015" name="Nature">
        <title>Complex archaea that bridge the gap between prokaryotes and eukaryotes.</title>
        <authorList>
            <person name="Spang A."/>
            <person name="Saw J.H."/>
            <person name="Jorgensen S.L."/>
            <person name="Zaremba-Niedzwiedzka K."/>
            <person name="Martijn J."/>
            <person name="Lind A.E."/>
            <person name="van Eijk R."/>
            <person name="Schleper C."/>
            <person name="Guy L."/>
            <person name="Ettema T.J."/>
        </authorList>
    </citation>
    <scope>NUCLEOTIDE SEQUENCE</scope>
</reference>
<comment type="subcellular location">
    <subcellularLocation>
        <location evidence="1">Cytoplasm</location>
    </subcellularLocation>
</comment>
<evidence type="ECO:0000259" key="16">
    <source>
        <dbReference type="Pfam" id="PF00275"/>
    </source>
</evidence>
<keyword evidence="6" id="KW-0133">Cell shape</keyword>
<keyword evidence="4" id="KW-0132">Cell division</keyword>
<dbReference type="GO" id="GO:0008760">
    <property type="term" value="F:UDP-N-acetylglucosamine 1-carboxyvinyltransferase activity"/>
    <property type="evidence" value="ECO:0007669"/>
    <property type="project" value="UniProtKB-EC"/>
</dbReference>